<dbReference type="OrthoDB" id="408631at2759"/>
<organism evidence="2 3">
    <name type="scientific">Linnemannia gamsii</name>
    <dbReference type="NCBI Taxonomy" id="64522"/>
    <lineage>
        <taxon>Eukaryota</taxon>
        <taxon>Fungi</taxon>
        <taxon>Fungi incertae sedis</taxon>
        <taxon>Mucoromycota</taxon>
        <taxon>Mortierellomycotina</taxon>
        <taxon>Mortierellomycetes</taxon>
        <taxon>Mortierellales</taxon>
        <taxon>Mortierellaceae</taxon>
        <taxon>Linnemannia</taxon>
    </lineage>
</organism>
<evidence type="ECO:0000259" key="1">
    <source>
        <dbReference type="Pfam" id="PF07859"/>
    </source>
</evidence>
<proteinExistence type="predicted"/>
<dbReference type="SUPFAM" id="SSF53474">
    <property type="entry name" value="alpha/beta-Hydrolases"/>
    <property type="match status" value="1"/>
</dbReference>
<comment type="caution">
    <text evidence="2">The sequence shown here is derived from an EMBL/GenBank/DDBJ whole genome shotgun (WGS) entry which is preliminary data.</text>
</comment>
<dbReference type="Proteomes" id="UP000823405">
    <property type="component" value="Unassembled WGS sequence"/>
</dbReference>
<dbReference type="Gene3D" id="3.40.50.1820">
    <property type="entry name" value="alpha/beta hydrolase"/>
    <property type="match status" value="1"/>
</dbReference>
<dbReference type="InterPro" id="IPR029058">
    <property type="entry name" value="AB_hydrolase_fold"/>
</dbReference>
<protein>
    <recommendedName>
        <fullName evidence="1">Alpha/beta hydrolase fold-3 domain-containing protein</fullName>
    </recommendedName>
</protein>
<evidence type="ECO:0000313" key="2">
    <source>
        <dbReference type="EMBL" id="KAG0299185.1"/>
    </source>
</evidence>
<dbReference type="AlphaFoldDB" id="A0A9P6QSI5"/>
<dbReference type="InterPro" id="IPR013094">
    <property type="entry name" value="AB_hydrolase_3"/>
</dbReference>
<sequence>YFADVALEYRLAPNSPFPAAVQDVLLLTYLYLLNPPADSGIAPVDPKTIFIMGDSVGEVKPLYFALLY</sequence>
<gene>
    <name evidence="2" type="ORF">BGZ97_003832</name>
</gene>
<dbReference type="GO" id="GO:0016787">
    <property type="term" value="F:hydrolase activity"/>
    <property type="evidence" value="ECO:0007669"/>
    <property type="project" value="InterPro"/>
</dbReference>
<dbReference type="EMBL" id="JAAAIN010001925">
    <property type="protein sequence ID" value="KAG0299185.1"/>
    <property type="molecule type" value="Genomic_DNA"/>
</dbReference>
<dbReference type="Pfam" id="PF07859">
    <property type="entry name" value="Abhydrolase_3"/>
    <property type="match status" value="1"/>
</dbReference>
<keyword evidence="3" id="KW-1185">Reference proteome</keyword>
<name>A0A9P6QSI5_9FUNG</name>
<feature type="non-terminal residue" evidence="2">
    <location>
        <position position="1"/>
    </location>
</feature>
<reference evidence="2" key="1">
    <citation type="journal article" date="2020" name="Fungal Divers.">
        <title>Resolving the Mortierellaceae phylogeny through synthesis of multi-gene phylogenetics and phylogenomics.</title>
        <authorList>
            <person name="Vandepol N."/>
            <person name="Liber J."/>
            <person name="Desiro A."/>
            <person name="Na H."/>
            <person name="Kennedy M."/>
            <person name="Barry K."/>
            <person name="Grigoriev I.V."/>
            <person name="Miller A.N."/>
            <person name="O'Donnell K."/>
            <person name="Stajich J.E."/>
            <person name="Bonito G."/>
        </authorList>
    </citation>
    <scope>NUCLEOTIDE SEQUENCE</scope>
    <source>
        <strain evidence="2">NVP60</strain>
    </source>
</reference>
<accession>A0A9P6QSI5</accession>
<feature type="domain" description="Alpha/beta hydrolase fold-3" evidence="1">
    <location>
        <begin position="5"/>
        <end position="57"/>
    </location>
</feature>
<evidence type="ECO:0000313" key="3">
    <source>
        <dbReference type="Proteomes" id="UP000823405"/>
    </source>
</evidence>